<gene>
    <name evidence="4" type="ORF">C798_20260</name>
</gene>
<dbReference type="PROSITE" id="PS50405">
    <property type="entry name" value="GST_CTER"/>
    <property type="match status" value="1"/>
</dbReference>
<evidence type="ECO:0000313" key="4">
    <source>
        <dbReference type="EMBL" id="QJQ02477.1"/>
    </source>
</evidence>
<evidence type="ECO:0000256" key="1">
    <source>
        <dbReference type="RuleBase" id="RU003494"/>
    </source>
</evidence>
<dbReference type="InterPro" id="IPR004045">
    <property type="entry name" value="Glutathione_S-Trfase_N"/>
</dbReference>
<dbReference type="Proteomes" id="UP000501648">
    <property type="component" value="Chromosome"/>
</dbReference>
<dbReference type="Gene3D" id="1.20.1050.10">
    <property type="match status" value="1"/>
</dbReference>
<name>A0A6M3ZV67_9BURK</name>
<dbReference type="SFLD" id="SFLDG01151">
    <property type="entry name" value="Main.2:_Nu-like"/>
    <property type="match status" value="1"/>
</dbReference>
<dbReference type="InterPro" id="IPR036282">
    <property type="entry name" value="Glutathione-S-Trfase_C_sf"/>
</dbReference>
<evidence type="ECO:0000313" key="5">
    <source>
        <dbReference type="Proteomes" id="UP000501648"/>
    </source>
</evidence>
<dbReference type="SUPFAM" id="SSF52833">
    <property type="entry name" value="Thioredoxin-like"/>
    <property type="match status" value="1"/>
</dbReference>
<dbReference type="AlphaFoldDB" id="A0A6M3ZV67"/>
<dbReference type="InterPro" id="IPR010987">
    <property type="entry name" value="Glutathione-S-Trfase_C-like"/>
</dbReference>
<accession>A0A6M3ZV67</accession>
<dbReference type="SUPFAM" id="SSF47616">
    <property type="entry name" value="GST C-terminal domain-like"/>
    <property type="match status" value="1"/>
</dbReference>
<dbReference type="GO" id="GO:0016740">
    <property type="term" value="F:transferase activity"/>
    <property type="evidence" value="ECO:0007669"/>
    <property type="project" value="UniProtKB-KW"/>
</dbReference>
<dbReference type="Gene3D" id="3.40.30.10">
    <property type="entry name" value="Glutaredoxin"/>
    <property type="match status" value="1"/>
</dbReference>
<evidence type="ECO:0000259" key="3">
    <source>
        <dbReference type="PROSITE" id="PS50405"/>
    </source>
</evidence>
<organism evidence="4 5">
    <name type="scientific">Herbaspirillum rubrisubalbicans Os34</name>
    <dbReference type="NCBI Taxonomy" id="1235827"/>
    <lineage>
        <taxon>Bacteria</taxon>
        <taxon>Pseudomonadati</taxon>
        <taxon>Pseudomonadota</taxon>
        <taxon>Betaproteobacteria</taxon>
        <taxon>Burkholderiales</taxon>
        <taxon>Oxalobacteraceae</taxon>
        <taxon>Herbaspirillum</taxon>
    </lineage>
</organism>
<proteinExistence type="inferred from homology"/>
<dbReference type="Pfam" id="PF02798">
    <property type="entry name" value="GST_N"/>
    <property type="match status" value="1"/>
</dbReference>
<feature type="domain" description="GST N-terminal" evidence="2">
    <location>
        <begin position="1"/>
        <end position="83"/>
    </location>
</feature>
<feature type="domain" description="GST C-terminal" evidence="3">
    <location>
        <begin position="86"/>
        <end position="204"/>
    </location>
</feature>
<dbReference type="PROSITE" id="PS50404">
    <property type="entry name" value="GST_NTER"/>
    <property type="match status" value="1"/>
</dbReference>
<protein>
    <submittedName>
        <fullName evidence="4">Glutathione S-transferase</fullName>
    </submittedName>
</protein>
<dbReference type="InterPro" id="IPR004046">
    <property type="entry name" value="GST_C"/>
</dbReference>
<sequence length="204" mass="23369">MLLDFYTARTPNGVKVKIYLHEAKIAYREIGLNLSAGEQHRPQYRQINPNGKIPAIVDHDGGITLFESGAILTYLSAKTGVLQPITLKEQMQVQQWLHFQIGGIGPMLGQLWWFLHGSTNGNREAIDRYRTEALRLYEVVDRRLGQSSYLATDRFSIADIAAYSWLRTWEELDLDISSFEAVQIWLEKIDQRQSVSEVLKSDQT</sequence>
<evidence type="ECO:0000259" key="2">
    <source>
        <dbReference type="PROSITE" id="PS50404"/>
    </source>
</evidence>
<dbReference type="EMBL" id="CP008956">
    <property type="protein sequence ID" value="QJQ02477.1"/>
    <property type="molecule type" value="Genomic_DNA"/>
</dbReference>
<dbReference type="InterPro" id="IPR036249">
    <property type="entry name" value="Thioredoxin-like_sf"/>
</dbReference>
<comment type="similarity">
    <text evidence="1">Belongs to the GST superfamily.</text>
</comment>
<dbReference type="PANTHER" id="PTHR44051:SF8">
    <property type="entry name" value="GLUTATHIONE S-TRANSFERASE GSTA"/>
    <property type="match status" value="1"/>
</dbReference>
<dbReference type="InterPro" id="IPR040079">
    <property type="entry name" value="Glutathione_S-Trfase"/>
</dbReference>
<dbReference type="RefSeq" id="WP_017455535.1">
    <property type="nucleotide sequence ID" value="NZ_CP008956.1"/>
</dbReference>
<reference evidence="4 5" key="1">
    <citation type="journal article" date="2012" name="J. Bacteriol.">
        <title>Genome sequence of the pathogenic Herbaspirillum seropedicae strain Os34, isolated from rice roots.</title>
        <authorList>
            <person name="Ye W."/>
            <person name="Ye S."/>
            <person name="Liu J."/>
            <person name="Chang S."/>
            <person name="Chen M."/>
            <person name="Zhu B."/>
            <person name="Guo L."/>
            <person name="An Q."/>
        </authorList>
    </citation>
    <scope>NUCLEOTIDE SEQUENCE [LARGE SCALE GENOMIC DNA]</scope>
    <source>
        <strain evidence="4 5">Os34</strain>
    </source>
</reference>
<dbReference type="CDD" id="cd03048">
    <property type="entry name" value="GST_N_Ure2p_like"/>
    <property type="match status" value="1"/>
</dbReference>
<dbReference type="SFLD" id="SFLDG00358">
    <property type="entry name" value="Main_(cytGST)"/>
    <property type="match status" value="1"/>
</dbReference>
<dbReference type="PANTHER" id="PTHR44051">
    <property type="entry name" value="GLUTATHIONE S-TRANSFERASE-RELATED"/>
    <property type="match status" value="1"/>
</dbReference>
<dbReference type="SFLD" id="SFLDS00019">
    <property type="entry name" value="Glutathione_Transferase_(cytos"/>
    <property type="match status" value="1"/>
</dbReference>
<dbReference type="Pfam" id="PF00043">
    <property type="entry name" value="GST_C"/>
    <property type="match status" value="1"/>
</dbReference>
<keyword evidence="4" id="KW-0808">Transferase</keyword>